<name>A0ACB8HDM3_PSICU</name>
<proteinExistence type="predicted"/>
<dbReference type="Proteomes" id="UP000664032">
    <property type="component" value="Unassembled WGS sequence"/>
</dbReference>
<sequence>MSKSTNNLIFRNFLTDDVVSTKATAFTPDIIPHFGNKVDPAVLISEYDLFMSLPLQPSETNNVFFRGQTTSSVTAGSKTAVVLRAVPSELILWPQVWNQVKPTGPGPLVIDTSTPNSVVALGTPFAFKPPNMGGFNTTLIATQSPVPAVVNSKTRFRDALQAPPANANNWQDMVDFINNDTSTVFYNVVVADPNAPVISVSTRLRVIDDGTSPLNFLITLATSTMPAGTSVSMSSPSGMINLDKVALTDDIGVHVSLSGGFDDIITLNIFPAAEDTIETFAWVSLQASIVVPQTGLIPISEVFLLGSLNVVFHDDATTNLRFSSPTANQLKEHLKVKKAEAQAVVVQEGTVGTTDVISGAATGWWFRDAIGDTNSFPRTSVVSHSPDIQPVGNVPQSDSQTILGGSNANTDWSDANAIDVSQGAPNFIYLRGNCTLGNDFVTEFRLFCVPNAILIYPTNYAQFSVTDFDVNGDPFVATRTITSTSANSFNVLDTAFDLLNPLPLPSGSDHYCLIAESRNPTADNPDPDWPHEDTGAFASGELWSSLDSQKELTVGLIAAGFNTWVASNPDVCVRDITYQAGGAQIICTALISIPGGVFPSSAEWTLEVDAVNAPVGSSWALTGNGPSVPGLSIGFARTTITNQQSEGCHFTGLPSSGYSFSVILQWFSEGFTPGDGMTLSFVLFTTSAPTANVNTSNFFKDAVSLPHRAVDWPFTVGIHHPGIENQGDGKKNNKGYLGRRYKEIGPNQWPYTMSNNFKTIPPTVVYSVGGDSWNFKFS</sequence>
<evidence type="ECO:0000313" key="2">
    <source>
        <dbReference type="Proteomes" id="UP000664032"/>
    </source>
</evidence>
<gene>
    <name evidence="1" type="ORF">JR316_0000100</name>
</gene>
<keyword evidence="2" id="KW-1185">Reference proteome</keyword>
<dbReference type="EMBL" id="JAFIQS020000001">
    <property type="protein sequence ID" value="KAH9486036.1"/>
    <property type="molecule type" value="Genomic_DNA"/>
</dbReference>
<reference evidence="1" key="1">
    <citation type="submission" date="2021-10" db="EMBL/GenBank/DDBJ databases">
        <title>Psilocybe cubensis genome.</title>
        <authorList>
            <person name="Mckernan K.J."/>
            <person name="Crawford S."/>
            <person name="Trippe A."/>
            <person name="Kane L.T."/>
            <person name="Mclaughlin S."/>
        </authorList>
    </citation>
    <scope>NUCLEOTIDE SEQUENCE</scope>
    <source>
        <strain evidence="1">MGC-MH-2018</strain>
    </source>
</reference>
<accession>A0ACB8HDM3</accession>
<evidence type="ECO:0000313" key="1">
    <source>
        <dbReference type="EMBL" id="KAH9486036.1"/>
    </source>
</evidence>
<protein>
    <submittedName>
        <fullName evidence="1">Uncharacterized protein</fullName>
    </submittedName>
</protein>
<comment type="caution">
    <text evidence="1">The sequence shown here is derived from an EMBL/GenBank/DDBJ whole genome shotgun (WGS) entry which is preliminary data.</text>
</comment>
<organism evidence="1 2">
    <name type="scientific">Psilocybe cubensis</name>
    <name type="common">Psychedelic mushroom</name>
    <name type="synonym">Stropharia cubensis</name>
    <dbReference type="NCBI Taxonomy" id="181762"/>
    <lineage>
        <taxon>Eukaryota</taxon>
        <taxon>Fungi</taxon>
        <taxon>Dikarya</taxon>
        <taxon>Basidiomycota</taxon>
        <taxon>Agaricomycotina</taxon>
        <taxon>Agaricomycetes</taxon>
        <taxon>Agaricomycetidae</taxon>
        <taxon>Agaricales</taxon>
        <taxon>Agaricineae</taxon>
        <taxon>Strophariaceae</taxon>
        <taxon>Psilocybe</taxon>
    </lineage>
</organism>